<dbReference type="RefSeq" id="WP_113567476.1">
    <property type="nucleotide sequence ID" value="NZ_CP083371.1"/>
</dbReference>
<comment type="caution">
    <text evidence="1">The sequence shown here is derived from an EMBL/GenBank/DDBJ whole genome shotgun (WGS) entry which is preliminary data.</text>
</comment>
<dbReference type="EMBL" id="WXFA01000007">
    <property type="protein sequence ID" value="MBM3091844.1"/>
    <property type="molecule type" value="Genomic_DNA"/>
</dbReference>
<protein>
    <submittedName>
        <fullName evidence="1">Uncharacterized protein</fullName>
    </submittedName>
</protein>
<accession>A0AAW4FIA4</accession>
<evidence type="ECO:0000313" key="2">
    <source>
        <dbReference type="Proteomes" id="UP000744980"/>
    </source>
</evidence>
<evidence type="ECO:0000313" key="1">
    <source>
        <dbReference type="EMBL" id="MBM3091844.1"/>
    </source>
</evidence>
<gene>
    <name evidence="1" type="ORF">GFB56_13590</name>
</gene>
<reference evidence="1 2" key="1">
    <citation type="submission" date="2020-01" db="EMBL/GenBank/DDBJ databases">
        <title>Draft genome assembly of Ensifer adhaerens T173.</title>
        <authorList>
            <person name="Craig J.E."/>
            <person name="Stinchcombe J.R."/>
        </authorList>
    </citation>
    <scope>NUCLEOTIDE SEQUENCE [LARGE SCALE GENOMIC DNA]</scope>
    <source>
        <strain evidence="1 2">T173</strain>
    </source>
</reference>
<organism evidence="1 2">
    <name type="scientific">Ensifer canadensis</name>
    <dbReference type="NCBI Taxonomy" id="555315"/>
    <lineage>
        <taxon>Bacteria</taxon>
        <taxon>Pseudomonadati</taxon>
        <taxon>Pseudomonadota</taxon>
        <taxon>Alphaproteobacteria</taxon>
        <taxon>Hyphomicrobiales</taxon>
        <taxon>Rhizobiaceae</taxon>
        <taxon>Sinorhizobium/Ensifer group</taxon>
        <taxon>Ensifer</taxon>
    </lineage>
</organism>
<proteinExistence type="predicted"/>
<keyword evidence="2" id="KW-1185">Reference proteome</keyword>
<sequence>MSLDLRYVPVFLSAKIALDRVVEALGGTEDEAMPAAIQGVGRGRILEIEVPMSSTQGVDPHSATKTMFDVVERSFGHENSLALDFNSLESLPPSVIKRVISKGEDEFHDVAGAFGCKAS</sequence>
<name>A0AAW4FIA4_9HYPH</name>
<dbReference type="AlphaFoldDB" id="A0AAW4FIA4"/>
<dbReference type="Proteomes" id="UP000744980">
    <property type="component" value="Unassembled WGS sequence"/>
</dbReference>